<accession>A0A099K912</accession>
<proteinExistence type="predicted"/>
<protein>
    <recommendedName>
        <fullName evidence="3">Bacteriophage CI repressor</fullName>
    </recommendedName>
</protein>
<dbReference type="AlphaFoldDB" id="A0A099K912"/>
<organism evidence="1 2">
    <name type="scientific">Colwellia psychrerythraea</name>
    <name type="common">Vibrio psychroerythus</name>
    <dbReference type="NCBI Taxonomy" id="28229"/>
    <lineage>
        <taxon>Bacteria</taxon>
        <taxon>Pseudomonadati</taxon>
        <taxon>Pseudomonadota</taxon>
        <taxon>Gammaproteobacteria</taxon>
        <taxon>Alteromonadales</taxon>
        <taxon>Colwelliaceae</taxon>
        <taxon>Colwellia</taxon>
    </lineage>
</organism>
<dbReference type="EMBL" id="JQEC01000074">
    <property type="protein sequence ID" value="KGJ86856.1"/>
    <property type="molecule type" value="Genomic_DNA"/>
</dbReference>
<dbReference type="OrthoDB" id="7012374at2"/>
<dbReference type="RefSeq" id="WP_033084577.1">
    <property type="nucleotide sequence ID" value="NZ_JQEC01000074.1"/>
</dbReference>
<dbReference type="InterPro" id="IPR010982">
    <property type="entry name" value="Lambda_DNA-bd_dom_sf"/>
</dbReference>
<name>A0A099K912_COLPS</name>
<sequence length="129" mass="14342">MLLNSNEIFSRLLELFKTNKVNELSILLGYTDSWGASTKKRGGIPFEACVIASIKFDVSMDYILFGKEKSSIDINVLKMSITEGIFAAMQSDMITLSKDVKISTMANMITSEIVENCDIKTSDEIKKAI</sequence>
<dbReference type="Gene3D" id="1.10.260.40">
    <property type="entry name" value="lambda repressor-like DNA-binding domains"/>
    <property type="match status" value="1"/>
</dbReference>
<dbReference type="PATRIC" id="fig|28229.3.peg.4671"/>
<evidence type="ECO:0008006" key="3">
    <source>
        <dbReference type="Google" id="ProtNLM"/>
    </source>
</evidence>
<comment type="caution">
    <text evidence="1">The sequence shown here is derived from an EMBL/GenBank/DDBJ whole genome shotgun (WGS) entry which is preliminary data.</text>
</comment>
<reference evidence="1 2" key="1">
    <citation type="submission" date="2014-08" db="EMBL/GenBank/DDBJ databases">
        <title>Genomic and Phenotypic Diversity of Colwellia psychrerythraea strains from Disparate Marine Basins.</title>
        <authorList>
            <person name="Techtmann S.M."/>
            <person name="Stelling S.C."/>
            <person name="Utturkar S.M."/>
            <person name="Alshibli N."/>
            <person name="Harris A."/>
            <person name="Brown S.D."/>
            <person name="Hazen T.C."/>
        </authorList>
    </citation>
    <scope>NUCLEOTIDE SEQUENCE [LARGE SCALE GENOMIC DNA]</scope>
    <source>
        <strain evidence="1 2">GAB14E</strain>
    </source>
</reference>
<dbReference type="GO" id="GO:0003677">
    <property type="term" value="F:DNA binding"/>
    <property type="evidence" value="ECO:0007669"/>
    <property type="project" value="InterPro"/>
</dbReference>
<gene>
    <name evidence="1" type="ORF">GAB14E_4683</name>
</gene>
<evidence type="ECO:0000313" key="1">
    <source>
        <dbReference type="EMBL" id="KGJ86856.1"/>
    </source>
</evidence>
<evidence type="ECO:0000313" key="2">
    <source>
        <dbReference type="Proteomes" id="UP000029868"/>
    </source>
</evidence>
<dbReference type="Proteomes" id="UP000029868">
    <property type="component" value="Unassembled WGS sequence"/>
</dbReference>